<organism evidence="1 2">
    <name type="scientific">Priestia endophytica DSM 13796</name>
    <dbReference type="NCBI Taxonomy" id="1121089"/>
    <lineage>
        <taxon>Bacteria</taxon>
        <taxon>Bacillati</taxon>
        <taxon>Bacillota</taxon>
        <taxon>Bacilli</taxon>
        <taxon>Bacillales</taxon>
        <taxon>Bacillaceae</taxon>
        <taxon>Priestia</taxon>
    </lineage>
</organism>
<keyword evidence="2" id="KW-1185">Reference proteome</keyword>
<dbReference type="SUPFAM" id="SSF55331">
    <property type="entry name" value="Tautomerase/MIF"/>
    <property type="match status" value="1"/>
</dbReference>
<dbReference type="PANTHER" id="PTHR37950:SF1">
    <property type="entry name" value="4-HYDROXYPHENYLACETATE CATABOLISM PROTEIN"/>
    <property type="match status" value="1"/>
</dbReference>
<dbReference type="InterPro" id="IPR014347">
    <property type="entry name" value="Tautomerase/MIF_sf"/>
</dbReference>
<dbReference type="Gene3D" id="3.30.429.10">
    <property type="entry name" value="Macrophage Migration Inhibitory Factor"/>
    <property type="match status" value="1"/>
</dbReference>
<comment type="caution">
    <text evidence="1">The sequence shown here is derived from an EMBL/GenBank/DDBJ whole genome shotgun (WGS) entry which is preliminary data.</text>
</comment>
<evidence type="ECO:0000313" key="2">
    <source>
        <dbReference type="Proteomes" id="UP000182762"/>
    </source>
</evidence>
<dbReference type="GeneID" id="93710673"/>
<protein>
    <submittedName>
        <fullName evidence="1">5-carboxymethyl-2-hydroxymuconate delta isomerase</fullName>
    </submittedName>
</protein>
<accession>A0A1I5ZEZ3</accession>
<dbReference type="RefSeq" id="WP_061804303.1">
    <property type="nucleotide sequence ID" value="NZ_FOXX01000004.1"/>
</dbReference>
<dbReference type="CDD" id="cd00580">
    <property type="entry name" value="CHMI"/>
    <property type="match status" value="1"/>
</dbReference>
<dbReference type="InterPro" id="IPR004220">
    <property type="entry name" value="5-COMe_2-OHmuconate_Isoase"/>
</dbReference>
<name>A0A1I5ZEZ3_9BACI</name>
<dbReference type="Proteomes" id="UP000182762">
    <property type="component" value="Unassembled WGS sequence"/>
</dbReference>
<sequence length="129" mass="14841">MPHFIVEYTDNIKEETDILKLLEKVNSTLIAQNGTFPVGGIRSRAVELKHYRIADGKEDDAFVHATLKIGAGRSSLEKDKVCDELFQVMKEHFACLFEKRYLALSMELMEFSEGGTYKQNNIHDRFKQL</sequence>
<evidence type="ECO:0000313" key="1">
    <source>
        <dbReference type="EMBL" id="SFQ55026.1"/>
    </source>
</evidence>
<dbReference type="Pfam" id="PF02962">
    <property type="entry name" value="CHMI"/>
    <property type="match status" value="1"/>
</dbReference>
<dbReference type="GO" id="GO:0016853">
    <property type="term" value="F:isomerase activity"/>
    <property type="evidence" value="ECO:0007669"/>
    <property type="project" value="UniProtKB-KW"/>
</dbReference>
<dbReference type="EMBL" id="FOXX01000004">
    <property type="protein sequence ID" value="SFQ55026.1"/>
    <property type="molecule type" value="Genomic_DNA"/>
</dbReference>
<dbReference type="PANTHER" id="PTHR37950">
    <property type="entry name" value="4-HYDROXYPHENYLACETATE CATABOLISM PROTEIN"/>
    <property type="match status" value="1"/>
</dbReference>
<gene>
    <name evidence="1" type="ORF">SAMN02745910_01999</name>
</gene>
<proteinExistence type="predicted"/>
<keyword evidence="1" id="KW-0413">Isomerase</keyword>
<reference evidence="1 2" key="1">
    <citation type="submission" date="2016-10" db="EMBL/GenBank/DDBJ databases">
        <authorList>
            <person name="Varghese N."/>
            <person name="Submissions S."/>
        </authorList>
    </citation>
    <scope>NUCLEOTIDE SEQUENCE [LARGE SCALE GENOMIC DNA]</scope>
    <source>
        <strain evidence="1 2">DSM 13796</strain>
    </source>
</reference>